<evidence type="ECO:0000256" key="3">
    <source>
        <dbReference type="SAM" id="SignalP"/>
    </source>
</evidence>
<name>A0A7C8IZM5_9PEZI</name>
<gene>
    <name evidence="4" type="ORF">GQX73_g6175</name>
</gene>
<reference evidence="4 5" key="1">
    <citation type="submission" date="2019-12" db="EMBL/GenBank/DDBJ databases">
        <title>Draft genome sequence of the ascomycete Xylaria multiplex DSM 110363.</title>
        <authorList>
            <person name="Buettner E."/>
            <person name="Kellner H."/>
        </authorList>
    </citation>
    <scope>NUCLEOTIDE SEQUENCE [LARGE SCALE GENOMIC DNA]</scope>
    <source>
        <strain evidence="4 5">DSM 110363</strain>
    </source>
</reference>
<dbReference type="AlphaFoldDB" id="A0A7C8IZM5"/>
<dbReference type="EMBL" id="WUBL01000068">
    <property type="protein sequence ID" value="KAF2967439.1"/>
    <property type="molecule type" value="Genomic_DNA"/>
</dbReference>
<proteinExistence type="predicted"/>
<evidence type="ECO:0000256" key="2">
    <source>
        <dbReference type="SAM" id="MobiDB-lite"/>
    </source>
</evidence>
<feature type="signal peptide" evidence="3">
    <location>
        <begin position="1"/>
        <end position="19"/>
    </location>
</feature>
<sequence>MPSFTQILIALSAAGSALAAPVTNNAVAERSQTFTGDITYYQPGLGACGETNSDSENVVAMSPSEYEGNCGKTITITKDGKTATAKVVDKCPSCASGAIDVSSTVFRSLADMSVGRTTMLIDKRTGLASSRKPRGRGKETELRSRRAGREAGSD</sequence>
<keyword evidence="1 3" id="KW-0732">Signal</keyword>
<feature type="compositionally biased region" description="Basic and acidic residues" evidence="2">
    <location>
        <begin position="136"/>
        <end position="154"/>
    </location>
</feature>
<accession>A0A7C8IZM5</accession>
<dbReference type="InterPro" id="IPR036908">
    <property type="entry name" value="RlpA-like_sf"/>
</dbReference>
<evidence type="ECO:0000256" key="1">
    <source>
        <dbReference type="ARBA" id="ARBA00022729"/>
    </source>
</evidence>
<dbReference type="OrthoDB" id="406505at2759"/>
<dbReference type="CDD" id="cd22191">
    <property type="entry name" value="DPBB_RlpA_EXP_N-like"/>
    <property type="match status" value="1"/>
</dbReference>
<dbReference type="Gene3D" id="2.40.40.10">
    <property type="entry name" value="RlpA-like domain"/>
    <property type="match status" value="1"/>
</dbReference>
<dbReference type="InterPro" id="IPR051477">
    <property type="entry name" value="Expansin_CellWall"/>
</dbReference>
<feature type="chain" id="PRO_5028872884" description="RlpA-like protein double-psi beta-barrel domain-containing protein" evidence="3">
    <location>
        <begin position="20"/>
        <end position="154"/>
    </location>
</feature>
<comment type="caution">
    <text evidence="4">The sequence shown here is derived from an EMBL/GenBank/DDBJ whole genome shotgun (WGS) entry which is preliminary data.</text>
</comment>
<feature type="region of interest" description="Disordered" evidence="2">
    <location>
        <begin position="124"/>
        <end position="154"/>
    </location>
</feature>
<protein>
    <recommendedName>
        <fullName evidence="6">RlpA-like protein double-psi beta-barrel domain-containing protein</fullName>
    </recommendedName>
</protein>
<keyword evidence="5" id="KW-1185">Reference proteome</keyword>
<dbReference type="SUPFAM" id="SSF50685">
    <property type="entry name" value="Barwin-like endoglucanases"/>
    <property type="match status" value="1"/>
</dbReference>
<organism evidence="4 5">
    <name type="scientific">Xylaria multiplex</name>
    <dbReference type="NCBI Taxonomy" id="323545"/>
    <lineage>
        <taxon>Eukaryota</taxon>
        <taxon>Fungi</taxon>
        <taxon>Dikarya</taxon>
        <taxon>Ascomycota</taxon>
        <taxon>Pezizomycotina</taxon>
        <taxon>Sordariomycetes</taxon>
        <taxon>Xylariomycetidae</taxon>
        <taxon>Xylariales</taxon>
        <taxon>Xylariaceae</taxon>
        <taxon>Xylaria</taxon>
    </lineage>
</organism>
<dbReference type="InParanoid" id="A0A7C8IZM5"/>
<evidence type="ECO:0008006" key="6">
    <source>
        <dbReference type="Google" id="ProtNLM"/>
    </source>
</evidence>
<dbReference type="PANTHER" id="PTHR31836:SF25">
    <property type="entry name" value="RLPA-LIKE PROTEIN DOUBLE-PSI BETA-BARREL DOMAIN-CONTAINING PROTEIN"/>
    <property type="match status" value="1"/>
</dbReference>
<evidence type="ECO:0000313" key="4">
    <source>
        <dbReference type="EMBL" id="KAF2967439.1"/>
    </source>
</evidence>
<dbReference type="Proteomes" id="UP000481858">
    <property type="component" value="Unassembled WGS sequence"/>
</dbReference>
<dbReference type="PANTHER" id="PTHR31836">
    <property type="match status" value="1"/>
</dbReference>
<evidence type="ECO:0000313" key="5">
    <source>
        <dbReference type="Proteomes" id="UP000481858"/>
    </source>
</evidence>